<feature type="repeat" description="Solcar" evidence="7">
    <location>
        <begin position="224"/>
        <end position="306"/>
    </location>
</feature>
<dbReference type="PANTHER" id="PTHR46314:SF2">
    <property type="entry name" value="SOLUTE CARRIER FAMILY 25 MEMBER 44"/>
    <property type="match status" value="1"/>
</dbReference>
<evidence type="ECO:0000313" key="10">
    <source>
        <dbReference type="Proteomes" id="UP000230750"/>
    </source>
</evidence>
<evidence type="ECO:0000256" key="7">
    <source>
        <dbReference type="PROSITE-ProRule" id="PRU00282"/>
    </source>
</evidence>
<gene>
    <name evidence="9" type="ORF">BSL78_16992</name>
</gene>
<dbReference type="Pfam" id="PF00153">
    <property type="entry name" value="Mito_carr"/>
    <property type="match status" value="3"/>
</dbReference>
<dbReference type="InterPro" id="IPR002067">
    <property type="entry name" value="MCP"/>
</dbReference>
<feature type="repeat" description="Solcar" evidence="7">
    <location>
        <begin position="115"/>
        <end position="210"/>
    </location>
</feature>
<dbReference type="GO" id="GO:0015658">
    <property type="term" value="F:branched-chain amino acid transmembrane transporter activity"/>
    <property type="evidence" value="ECO:0007669"/>
    <property type="project" value="InterPro"/>
</dbReference>
<evidence type="ECO:0000313" key="9">
    <source>
        <dbReference type="EMBL" id="PIK46144.1"/>
    </source>
</evidence>
<dbReference type="OrthoDB" id="250329at2759"/>
<dbReference type="SUPFAM" id="SSF103506">
    <property type="entry name" value="Mitochondrial carrier"/>
    <property type="match status" value="1"/>
</dbReference>
<dbReference type="GO" id="GO:0016020">
    <property type="term" value="C:membrane"/>
    <property type="evidence" value="ECO:0007669"/>
    <property type="project" value="UniProtKB-SubCell"/>
</dbReference>
<evidence type="ECO:0000256" key="4">
    <source>
        <dbReference type="ARBA" id="ARBA00022692"/>
    </source>
</evidence>
<proteinExistence type="inferred from homology"/>
<reference evidence="9 10" key="1">
    <citation type="journal article" date="2017" name="PLoS Biol.">
        <title>The sea cucumber genome provides insights into morphological evolution and visceral regeneration.</title>
        <authorList>
            <person name="Zhang X."/>
            <person name="Sun L."/>
            <person name="Yuan J."/>
            <person name="Sun Y."/>
            <person name="Gao Y."/>
            <person name="Zhang L."/>
            <person name="Li S."/>
            <person name="Dai H."/>
            <person name="Hamel J.F."/>
            <person name="Liu C."/>
            <person name="Yu Y."/>
            <person name="Liu S."/>
            <person name="Lin W."/>
            <person name="Guo K."/>
            <person name="Jin S."/>
            <person name="Xu P."/>
            <person name="Storey K.B."/>
            <person name="Huan P."/>
            <person name="Zhang T."/>
            <person name="Zhou Y."/>
            <person name="Zhang J."/>
            <person name="Lin C."/>
            <person name="Li X."/>
            <person name="Xing L."/>
            <person name="Huo D."/>
            <person name="Sun M."/>
            <person name="Wang L."/>
            <person name="Mercier A."/>
            <person name="Li F."/>
            <person name="Yang H."/>
            <person name="Xiang J."/>
        </authorList>
    </citation>
    <scope>NUCLEOTIDE SEQUENCE [LARGE SCALE GENOMIC DNA]</scope>
    <source>
        <strain evidence="9">Shaxun</strain>
        <tissue evidence="9">Muscle</tissue>
    </source>
</reference>
<accession>A0A2G8KDR8</accession>
<feature type="repeat" description="Solcar" evidence="7">
    <location>
        <begin position="28"/>
        <end position="110"/>
    </location>
</feature>
<dbReference type="PROSITE" id="PS50920">
    <property type="entry name" value="SOLCAR"/>
    <property type="match status" value="3"/>
</dbReference>
<organism evidence="9 10">
    <name type="scientific">Stichopus japonicus</name>
    <name type="common">Sea cucumber</name>
    <dbReference type="NCBI Taxonomy" id="307972"/>
    <lineage>
        <taxon>Eukaryota</taxon>
        <taxon>Metazoa</taxon>
        <taxon>Echinodermata</taxon>
        <taxon>Eleutherozoa</taxon>
        <taxon>Echinozoa</taxon>
        <taxon>Holothuroidea</taxon>
        <taxon>Aspidochirotacea</taxon>
        <taxon>Aspidochirotida</taxon>
        <taxon>Stichopodidae</taxon>
        <taxon>Apostichopus</taxon>
    </lineage>
</organism>
<keyword evidence="10" id="KW-1185">Reference proteome</keyword>
<dbReference type="PRINTS" id="PR00926">
    <property type="entry name" value="MITOCARRIER"/>
</dbReference>
<evidence type="ECO:0000256" key="1">
    <source>
        <dbReference type="ARBA" id="ARBA00004141"/>
    </source>
</evidence>
<dbReference type="InterPro" id="IPR018108">
    <property type="entry name" value="MCP_transmembrane"/>
</dbReference>
<dbReference type="InterPro" id="IPR042164">
    <property type="entry name" value="SLC25A44"/>
</dbReference>
<dbReference type="STRING" id="307972.A0A2G8KDR8"/>
<evidence type="ECO:0000256" key="3">
    <source>
        <dbReference type="ARBA" id="ARBA00022448"/>
    </source>
</evidence>
<dbReference type="Gene3D" id="1.50.40.10">
    <property type="entry name" value="Mitochondrial carrier domain"/>
    <property type="match status" value="2"/>
</dbReference>
<evidence type="ECO:0000256" key="2">
    <source>
        <dbReference type="ARBA" id="ARBA00006375"/>
    </source>
</evidence>
<keyword evidence="6 7" id="KW-0472">Membrane</keyword>
<keyword evidence="5" id="KW-0677">Repeat</keyword>
<evidence type="ECO:0000256" key="6">
    <source>
        <dbReference type="ARBA" id="ARBA00023136"/>
    </source>
</evidence>
<dbReference type="InterPro" id="IPR023395">
    <property type="entry name" value="MCP_dom_sf"/>
</dbReference>
<comment type="similarity">
    <text evidence="2 8">Belongs to the mitochondrial carrier (TC 2.A.29) family.</text>
</comment>
<keyword evidence="4 7" id="KW-0812">Transmembrane</keyword>
<dbReference type="EMBL" id="MRZV01000663">
    <property type="protein sequence ID" value="PIK46144.1"/>
    <property type="molecule type" value="Genomic_DNA"/>
</dbReference>
<evidence type="ECO:0000256" key="8">
    <source>
        <dbReference type="RuleBase" id="RU000488"/>
    </source>
</evidence>
<dbReference type="Proteomes" id="UP000230750">
    <property type="component" value="Unassembled WGS sequence"/>
</dbReference>
<sequence>MLEKDSPEVMAASSRRVKIIELQDMDIKRFIMSGCCLSLFIRGSIYPTNLVKTRLQVQTRNSYYNGTWDAFRKIFRYEGIRGFYKGFFVSIFGIVGEQSYILTYEMTRRACGDLDNTVRSFIAGGTASLVSQTIRVPLDVITQKLMLLGQTADGKTSIRKVGIQDMVKIMQEIHGRHGLGGFYRGYLAALLTNVPNSALFWPFYHFYSENLASLLNSTANTFPPLIVVQACAGPMAGCTAAILTNPMDIIRTRLQVTGGRSITRTFSKLMQEEGAKGLTKGLTARVLSTIPNSFVMMVGYETIKKFSAHQL</sequence>
<name>A0A2G8KDR8_STIJA</name>
<dbReference type="PANTHER" id="PTHR46314">
    <property type="entry name" value="SOLUTE CARRIER FAMILY 25 MEMBER 44"/>
    <property type="match status" value="1"/>
</dbReference>
<dbReference type="AlphaFoldDB" id="A0A2G8KDR8"/>
<evidence type="ECO:0000256" key="5">
    <source>
        <dbReference type="ARBA" id="ARBA00022737"/>
    </source>
</evidence>
<comment type="caution">
    <text evidence="9">The sequence shown here is derived from an EMBL/GenBank/DDBJ whole genome shotgun (WGS) entry which is preliminary data.</text>
</comment>
<dbReference type="GO" id="GO:0009083">
    <property type="term" value="P:branched-chain amino acid catabolic process"/>
    <property type="evidence" value="ECO:0007669"/>
    <property type="project" value="InterPro"/>
</dbReference>
<keyword evidence="3 8" id="KW-0813">Transport</keyword>
<protein>
    <submittedName>
        <fullName evidence="9">Putative solute carrier family 25 member 44</fullName>
    </submittedName>
</protein>
<dbReference type="GO" id="GO:0005739">
    <property type="term" value="C:mitochondrion"/>
    <property type="evidence" value="ECO:0007669"/>
    <property type="project" value="InterPro"/>
</dbReference>
<comment type="subcellular location">
    <subcellularLocation>
        <location evidence="1">Membrane</location>
        <topology evidence="1">Multi-pass membrane protein</topology>
    </subcellularLocation>
</comment>